<evidence type="ECO:0000313" key="2">
    <source>
        <dbReference type="EMBL" id="AGM05405.1"/>
    </source>
</evidence>
<dbReference type="EMBL" id="CP003410">
    <property type="protein sequence ID" value="AGM05405.1"/>
    <property type="molecule type" value="Genomic_DNA"/>
</dbReference>
<accession>R4SS63</accession>
<dbReference type="AlphaFoldDB" id="R4SS63"/>
<evidence type="ECO:0000313" key="3">
    <source>
        <dbReference type="Proteomes" id="UP000013968"/>
    </source>
</evidence>
<organism evidence="2 3">
    <name type="scientific">Amycolatopsis keratiniphila</name>
    <dbReference type="NCBI Taxonomy" id="129921"/>
    <lineage>
        <taxon>Bacteria</taxon>
        <taxon>Bacillati</taxon>
        <taxon>Actinomycetota</taxon>
        <taxon>Actinomycetes</taxon>
        <taxon>Pseudonocardiales</taxon>
        <taxon>Pseudonocardiaceae</taxon>
        <taxon>Amycolatopsis</taxon>
        <taxon>Amycolatopsis japonica group</taxon>
    </lineage>
</organism>
<reference evidence="2 3" key="1">
    <citation type="journal article" date="2013" name="BMC Genomics">
        <title>ContigScape: a Cytoscape plugin facilitating microbial genome gap closing.</title>
        <authorList>
            <person name="Tang B."/>
            <person name="Wang Q."/>
            <person name="Yang M."/>
            <person name="Xie F."/>
            <person name="Zhu Y."/>
            <person name="Zhuo Y."/>
            <person name="Wang S."/>
            <person name="Gao H."/>
            <person name="Ding X."/>
            <person name="Zhang L."/>
            <person name="Zhao G."/>
            <person name="Zheng H."/>
        </authorList>
    </citation>
    <scope>NUCLEOTIDE SEQUENCE [LARGE SCALE GENOMIC DNA]</scope>
    <source>
        <strain evidence="2 3">HCCB10007</strain>
    </source>
</reference>
<name>R4SS63_9PSEU</name>
<feature type="region of interest" description="Disordered" evidence="1">
    <location>
        <begin position="24"/>
        <end position="53"/>
    </location>
</feature>
<dbReference type="HOGENOM" id="CLU_2550891_0_0_11"/>
<sequence>MTGFPLTVIRLSCVQQTTWSPPTPITRLTIRPSAGLESGNAETSMRTTAPRGISGREVQRYSTTAPGWIVGAIPPPGTLTIR</sequence>
<evidence type="ECO:0000256" key="1">
    <source>
        <dbReference type="SAM" id="MobiDB-lite"/>
    </source>
</evidence>
<keyword evidence="3" id="KW-1185">Reference proteome</keyword>
<gene>
    <name evidence="2" type="ORF">AORI_2818</name>
</gene>
<proteinExistence type="predicted"/>
<dbReference type="Proteomes" id="UP000013968">
    <property type="component" value="Chromosome"/>
</dbReference>
<protein>
    <submittedName>
        <fullName evidence="2">Uncharacterized protein</fullName>
    </submittedName>
</protein>
<dbReference type="KEGG" id="aoi:AORI_2818"/>